<dbReference type="AlphaFoldDB" id="A0A9D1MDR0"/>
<feature type="domain" description="Calcineurin-like phosphoesterase" evidence="1">
    <location>
        <begin position="2"/>
        <end position="198"/>
    </location>
</feature>
<dbReference type="InterPro" id="IPR029052">
    <property type="entry name" value="Metallo-depent_PP-like"/>
</dbReference>
<name>A0A9D1MDR0_9FIRM</name>
<dbReference type="PIRSF" id="PIRSF033094">
    <property type="entry name" value="Pesterase_CT488"/>
    <property type="match status" value="1"/>
</dbReference>
<dbReference type="PANTHER" id="PTHR31302">
    <property type="entry name" value="TRANSMEMBRANE PROTEIN WITH METALLOPHOSPHOESTERASE DOMAIN-RELATED"/>
    <property type="match status" value="1"/>
</dbReference>
<dbReference type="Gene3D" id="3.60.21.10">
    <property type="match status" value="1"/>
</dbReference>
<gene>
    <name evidence="2" type="ORF">IAA61_11305</name>
</gene>
<comment type="caution">
    <text evidence="2">The sequence shown here is derived from an EMBL/GenBank/DDBJ whole genome shotgun (WGS) entry which is preliminary data.</text>
</comment>
<dbReference type="InterPro" id="IPR014578">
    <property type="entry name" value="Pesterase_CT488"/>
</dbReference>
<dbReference type="GO" id="GO:0016787">
    <property type="term" value="F:hydrolase activity"/>
    <property type="evidence" value="ECO:0007669"/>
    <property type="project" value="InterPro"/>
</dbReference>
<reference evidence="2" key="2">
    <citation type="journal article" date="2021" name="PeerJ">
        <title>Extensive microbial diversity within the chicken gut microbiome revealed by metagenomics and culture.</title>
        <authorList>
            <person name="Gilroy R."/>
            <person name="Ravi A."/>
            <person name="Getino M."/>
            <person name="Pursley I."/>
            <person name="Horton D.L."/>
            <person name="Alikhan N.F."/>
            <person name="Baker D."/>
            <person name="Gharbi K."/>
            <person name="Hall N."/>
            <person name="Watson M."/>
            <person name="Adriaenssens E.M."/>
            <person name="Foster-Nyarko E."/>
            <person name="Jarju S."/>
            <person name="Secka A."/>
            <person name="Antonio M."/>
            <person name="Oren A."/>
            <person name="Chaudhuri R.R."/>
            <person name="La Ragione R."/>
            <person name="Hildebrand F."/>
            <person name="Pallen M.J."/>
        </authorList>
    </citation>
    <scope>NUCLEOTIDE SEQUENCE</scope>
    <source>
        <strain evidence="2">USAMLcec3-3695</strain>
    </source>
</reference>
<dbReference type="EMBL" id="DVNB01000117">
    <property type="protein sequence ID" value="HIU58381.1"/>
    <property type="molecule type" value="Genomic_DNA"/>
</dbReference>
<dbReference type="Proteomes" id="UP000824109">
    <property type="component" value="Unassembled WGS sequence"/>
</dbReference>
<dbReference type="InterPro" id="IPR004843">
    <property type="entry name" value="Calcineurin-like_PHP"/>
</dbReference>
<reference evidence="2" key="1">
    <citation type="submission" date="2020-10" db="EMBL/GenBank/DDBJ databases">
        <authorList>
            <person name="Gilroy R."/>
        </authorList>
    </citation>
    <scope>NUCLEOTIDE SEQUENCE</scope>
    <source>
        <strain evidence="2">USAMLcec3-3695</strain>
    </source>
</reference>
<proteinExistence type="predicted"/>
<evidence type="ECO:0000259" key="1">
    <source>
        <dbReference type="Pfam" id="PF00149"/>
    </source>
</evidence>
<evidence type="ECO:0000313" key="3">
    <source>
        <dbReference type="Proteomes" id="UP000824109"/>
    </source>
</evidence>
<organism evidence="2 3">
    <name type="scientific">Candidatus Ornithomonoglobus merdipullorum</name>
    <dbReference type="NCBI Taxonomy" id="2840895"/>
    <lineage>
        <taxon>Bacteria</taxon>
        <taxon>Bacillati</taxon>
        <taxon>Bacillota</taxon>
        <taxon>Clostridia</taxon>
        <taxon>Candidatus Ornithomonoglobus</taxon>
    </lineage>
</organism>
<dbReference type="PANTHER" id="PTHR31302:SF22">
    <property type="entry name" value="PHOSPHOESTERASE"/>
    <property type="match status" value="1"/>
</dbReference>
<protein>
    <submittedName>
        <fullName evidence="2">Metallophosphoesterase</fullName>
    </submittedName>
</protein>
<evidence type="ECO:0000313" key="2">
    <source>
        <dbReference type="EMBL" id="HIU58381.1"/>
    </source>
</evidence>
<dbReference type="InterPro" id="IPR051158">
    <property type="entry name" value="Metallophosphoesterase_sf"/>
</dbReference>
<accession>A0A9D1MDR0</accession>
<dbReference type="SUPFAM" id="SSF56300">
    <property type="entry name" value="Metallo-dependent phosphatases"/>
    <property type="match status" value="1"/>
</dbReference>
<sequence length="231" mass="26585">MAVFALGDPHLPLGIDKPMNKFGSRWDNYVERLADNWQAAVGKNDTVVIPGDFSWATYIEQAERDFEYLERLNGRKIIVKGNHDYWWTTMTKMNEYIAAHGFKSISFLQNNSYTADGVSICGTRGWICPASVGFTESDRKYHAREVARLELSLKCAETDEIYVFTHYPPMSRMCEGNEFTEMMKRYGVKKCIYGHLHANAHCSRIPQDVDGIEYILVASDFLRFEPKLIKD</sequence>
<dbReference type="Pfam" id="PF00149">
    <property type="entry name" value="Metallophos"/>
    <property type="match status" value="1"/>
</dbReference>